<evidence type="ECO:0000313" key="9">
    <source>
        <dbReference type="Proteomes" id="UP000249082"/>
    </source>
</evidence>
<feature type="transmembrane region" description="Helical" evidence="7">
    <location>
        <begin position="12"/>
        <end position="32"/>
    </location>
</feature>
<feature type="transmembrane region" description="Helical" evidence="7">
    <location>
        <begin position="351"/>
        <end position="374"/>
    </location>
</feature>
<evidence type="ECO:0000256" key="6">
    <source>
        <dbReference type="ARBA" id="ARBA00023136"/>
    </source>
</evidence>
<feature type="transmembrane region" description="Helical" evidence="7">
    <location>
        <begin position="386"/>
        <end position="404"/>
    </location>
</feature>
<keyword evidence="4 7" id="KW-0812">Transmembrane</keyword>
<feature type="transmembrane region" description="Helical" evidence="7">
    <location>
        <begin position="411"/>
        <end position="430"/>
    </location>
</feature>
<keyword evidence="6 7" id="KW-0472">Membrane</keyword>
<feature type="transmembrane region" description="Helical" evidence="7">
    <location>
        <begin position="111"/>
        <end position="133"/>
    </location>
</feature>
<dbReference type="PANTHER" id="PTHR30250:SF10">
    <property type="entry name" value="LIPOPOLYSACCHARIDE BIOSYNTHESIS PROTEIN WZXC"/>
    <property type="match status" value="1"/>
</dbReference>
<dbReference type="EMBL" id="QFPX01000031">
    <property type="protein sequence ID" value="PZQ50963.1"/>
    <property type="molecule type" value="Genomic_DNA"/>
</dbReference>
<reference evidence="8 9" key="1">
    <citation type="submission" date="2017-08" db="EMBL/GenBank/DDBJ databases">
        <title>Infants hospitalized years apart are colonized by the same room-sourced microbial strains.</title>
        <authorList>
            <person name="Brooks B."/>
            <person name="Olm M.R."/>
            <person name="Firek B.A."/>
            <person name="Baker R."/>
            <person name="Thomas B.C."/>
            <person name="Morowitz M.J."/>
            <person name="Banfield J.F."/>
        </authorList>
    </citation>
    <scope>NUCLEOTIDE SEQUENCE [LARGE SCALE GENOMIC DNA]</scope>
    <source>
        <strain evidence="8">S2_005_002_R2_33</strain>
    </source>
</reference>
<feature type="transmembrane region" description="Helical" evidence="7">
    <location>
        <begin position="436"/>
        <end position="458"/>
    </location>
</feature>
<evidence type="ECO:0000256" key="7">
    <source>
        <dbReference type="SAM" id="Phobius"/>
    </source>
</evidence>
<accession>A0A2W5Q8B4</accession>
<keyword evidence="5 7" id="KW-1133">Transmembrane helix</keyword>
<name>A0A2W5Q8B4_9SPHN</name>
<dbReference type="AlphaFoldDB" id="A0A2W5Q8B4"/>
<comment type="caution">
    <text evidence="8">The sequence shown here is derived from an EMBL/GenBank/DDBJ whole genome shotgun (WGS) entry which is preliminary data.</text>
</comment>
<dbReference type="GO" id="GO:0005886">
    <property type="term" value="C:plasma membrane"/>
    <property type="evidence" value="ECO:0007669"/>
    <property type="project" value="UniProtKB-SubCell"/>
</dbReference>
<feature type="transmembrane region" description="Helical" evidence="7">
    <location>
        <begin position="251"/>
        <end position="269"/>
    </location>
</feature>
<feature type="transmembrane region" description="Helical" evidence="7">
    <location>
        <begin position="321"/>
        <end position="339"/>
    </location>
</feature>
<dbReference type="InterPro" id="IPR050833">
    <property type="entry name" value="Poly_Biosynth_Transport"/>
</dbReference>
<comment type="subcellular location">
    <subcellularLocation>
        <location evidence="1">Cell membrane</location>
        <topology evidence="1">Multi-pass membrane protein</topology>
    </subcellularLocation>
</comment>
<comment type="similarity">
    <text evidence="2">Belongs to the polysaccharide synthase family.</text>
</comment>
<feature type="transmembrane region" description="Helical" evidence="7">
    <location>
        <begin position="38"/>
        <end position="57"/>
    </location>
</feature>
<feature type="transmembrane region" description="Helical" evidence="7">
    <location>
        <begin position="281"/>
        <end position="301"/>
    </location>
</feature>
<keyword evidence="3" id="KW-1003">Cell membrane</keyword>
<sequence>MSVRRAALWSLAAQYATFAIQFIASVVISRLFLLPADVGLFSIALAAAMLVSIFQDLGITRFISGQPEMSPAALPHYAAVAVTIGWTVAAVVAVAAPLVAHFYAQPAIAPLLWLIAASYLVTPYATVPAALLVREMDFRTLFQVNAGSALAGNGTAIALAACGFGASSLAWGVLATAIARAAIANLHRPVRPRLPKDTGSVRPMLGFSSMSFVLSASAAIGQRSQDLIVGRLLGIAATGLFSRASALAGQLTTLVTGAIGSVFYSAFARKRDAGEPLAEPYLHLVACYTALNWAAMIGLALAAEPLVMLLYGPNWMGSAPLLRWTALGEIFFVAIPLQMDVPLLLGQIRRLVWVNLLDTLAAVVILTAGCFISLDAAGISRVVYGAVWWAIYAIYLGRLIGFRFGALMNVYARSGLCALAAGVPLAIARWQGLEPGLVALLALSGAGVLAWLAALMATRHPAWKEVRMMAEALSRPILSRRAG</sequence>
<evidence type="ECO:0000256" key="5">
    <source>
        <dbReference type="ARBA" id="ARBA00022989"/>
    </source>
</evidence>
<organism evidence="8 9">
    <name type="scientific">Novosphingobium pentaromativorans</name>
    <dbReference type="NCBI Taxonomy" id="205844"/>
    <lineage>
        <taxon>Bacteria</taxon>
        <taxon>Pseudomonadati</taxon>
        <taxon>Pseudomonadota</taxon>
        <taxon>Alphaproteobacteria</taxon>
        <taxon>Sphingomonadales</taxon>
        <taxon>Sphingomonadaceae</taxon>
        <taxon>Novosphingobium</taxon>
    </lineage>
</organism>
<protein>
    <submittedName>
        <fullName evidence="8">Polysaccharide biosynthesis protein</fullName>
    </submittedName>
</protein>
<evidence type="ECO:0000256" key="1">
    <source>
        <dbReference type="ARBA" id="ARBA00004651"/>
    </source>
</evidence>
<evidence type="ECO:0000256" key="2">
    <source>
        <dbReference type="ARBA" id="ARBA00007430"/>
    </source>
</evidence>
<gene>
    <name evidence="8" type="ORF">DI555_22045</name>
</gene>
<feature type="transmembrane region" description="Helical" evidence="7">
    <location>
        <begin position="203"/>
        <end position="221"/>
    </location>
</feature>
<dbReference type="PANTHER" id="PTHR30250">
    <property type="entry name" value="PST FAMILY PREDICTED COLANIC ACID TRANSPORTER"/>
    <property type="match status" value="1"/>
</dbReference>
<evidence type="ECO:0000256" key="3">
    <source>
        <dbReference type="ARBA" id="ARBA00022475"/>
    </source>
</evidence>
<evidence type="ECO:0000313" key="8">
    <source>
        <dbReference type="EMBL" id="PZQ50963.1"/>
    </source>
</evidence>
<dbReference type="Proteomes" id="UP000249082">
    <property type="component" value="Unassembled WGS sequence"/>
</dbReference>
<evidence type="ECO:0000256" key="4">
    <source>
        <dbReference type="ARBA" id="ARBA00022692"/>
    </source>
</evidence>
<proteinExistence type="inferred from homology"/>
<feature type="transmembrane region" description="Helical" evidence="7">
    <location>
        <begin position="77"/>
        <end position="99"/>
    </location>
</feature>
<dbReference type="Pfam" id="PF13440">
    <property type="entry name" value="Polysacc_synt_3"/>
    <property type="match status" value="1"/>
</dbReference>
<feature type="transmembrane region" description="Helical" evidence="7">
    <location>
        <begin position="154"/>
        <end position="183"/>
    </location>
</feature>